<dbReference type="AlphaFoldDB" id="A0A1D2QNK2"/>
<organism evidence="1 2">
    <name type="scientific">Candidatus Endobugula sertula</name>
    <name type="common">Bugula neritina bacterial symbiont</name>
    <dbReference type="NCBI Taxonomy" id="62101"/>
    <lineage>
        <taxon>Bacteria</taxon>
        <taxon>Pseudomonadati</taxon>
        <taxon>Pseudomonadota</taxon>
        <taxon>Gammaproteobacteria</taxon>
        <taxon>Cellvibrionales</taxon>
        <taxon>Cellvibrionaceae</taxon>
        <taxon>Candidatus Endobugula</taxon>
    </lineage>
</organism>
<accession>A0A1D2QNK2</accession>
<name>A0A1D2QNK2_9GAMM</name>
<reference evidence="1 2" key="1">
    <citation type="journal article" date="2016" name="Appl. Environ. Microbiol.">
        <title>Lack of Overt Genome Reduction in the Bryostatin-Producing Bryozoan Symbiont "Candidatus Endobugula sertula".</title>
        <authorList>
            <person name="Miller I.J."/>
            <person name="Vanee N."/>
            <person name="Fong S.S."/>
            <person name="Lim-Fong G.E."/>
            <person name="Kwan J.C."/>
        </authorList>
    </citation>
    <scope>NUCLEOTIDE SEQUENCE [LARGE SCALE GENOMIC DNA]</scope>
    <source>
        <strain evidence="1">AB1-4</strain>
    </source>
</reference>
<evidence type="ECO:0008006" key="3">
    <source>
        <dbReference type="Google" id="ProtNLM"/>
    </source>
</evidence>
<dbReference type="Proteomes" id="UP000242502">
    <property type="component" value="Unassembled WGS sequence"/>
</dbReference>
<proteinExistence type="predicted"/>
<protein>
    <recommendedName>
        <fullName evidence="3">Transposase</fullName>
    </recommendedName>
</protein>
<evidence type="ECO:0000313" key="1">
    <source>
        <dbReference type="EMBL" id="ODS23145.1"/>
    </source>
</evidence>
<evidence type="ECO:0000313" key="2">
    <source>
        <dbReference type="Proteomes" id="UP000242502"/>
    </source>
</evidence>
<gene>
    <name evidence="1" type="ORF">AB835_10515</name>
</gene>
<comment type="caution">
    <text evidence="1">The sequence shown here is derived from an EMBL/GenBank/DDBJ whole genome shotgun (WGS) entry which is preliminary data.</text>
</comment>
<dbReference type="EMBL" id="MDLC01000038">
    <property type="protein sequence ID" value="ODS23145.1"/>
    <property type="molecule type" value="Genomic_DNA"/>
</dbReference>
<sequence>MDITIHEKQIHFQEADDAQGINNILKRLSYYQVERIVMEATRRYEFALAEACYIKGSCRLIA</sequence>